<protein>
    <submittedName>
        <fullName evidence="3">Uncharacterized protein LOC113798270</fullName>
    </submittedName>
</protein>
<keyword evidence="1" id="KW-1133">Transmembrane helix</keyword>
<keyword evidence="1" id="KW-0472">Membrane</keyword>
<evidence type="ECO:0000256" key="1">
    <source>
        <dbReference type="SAM" id="Phobius"/>
    </source>
</evidence>
<dbReference type="InParanoid" id="A0A6P6YI95"/>
<gene>
    <name evidence="3" type="primary">LOC113798270</name>
</gene>
<proteinExistence type="predicted"/>
<accession>A0A6P6YI95</accession>
<reference evidence="3" key="1">
    <citation type="submission" date="2025-08" db="UniProtKB">
        <authorList>
            <consortium name="RefSeq"/>
        </authorList>
    </citation>
    <scope>IDENTIFICATION</scope>
    <source>
        <strain evidence="3">Airmid</strain>
    </source>
</reference>
<dbReference type="KEGG" id="dpte:113798270"/>
<evidence type="ECO:0000313" key="3">
    <source>
        <dbReference type="RefSeq" id="XP_027204584.1"/>
    </source>
</evidence>
<dbReference type="RefSeq" id="XP_027204584.1">
    <property type="nucleotide sequence ID" value="XM_027348783.1"/>
</dbReference>
<evidence type="ECO:0000313" key="2">
    <source>
        <dbReference type="Proteomes" id="UP000515146"/>
    </source>
</evidence>
<sequence>MSFFDRNHRILNETHQNSQTVHLMNGNLQLILILSMIILMLIILISFAMLIRRNVWLQSSKLFQRNPGIHQQYPSTDNHNNNGHHYLNPYQRHYYSRNSHRLSLYPLSSSPLSSLSSDINPSTLYCSPSSATIFNLFTPPPPQQRSLSSYRPFSMTRFNQSTATANNHQSLIIDDVDDNLQRQRQQQPPPSYSEVVLVDDDNDQQLNQQKSNEKIADNVKVEIKTLSSSSLPPLPSYQELKFI</sequence>
<name>A0A6P6YI95_DERPT</name>
<organism evidence="2 3">
    <name type="scientific">Dermatophagoides pteronyssinus</name>
    <name type="common">European house dust mite</name>
    <dbReference type="NCBI Taxonomy" id="6956"/>
    <lineage>
        <taxon>Eukaryota</taxon>
        <taxon>Metazoa</taxon>
        <taxon>Ecdysozoa</taxon>
        <taxon>Arthropoda</taxon>
        <taxon>Chelicerata</taxon>
        <taxon>Arachnida</taxon>
        <taxon>Acari</taxon>
        <taxon>Acariformes</taxon>
        <taxon>Sarcoptiformes</taxon>
        <taxon>Astigmata</taxon>
        <taxon>Psoroptidia</taxon>
        <taxon>Analgoidea</taxon>
        <taxon>Pyroglyphidae</taxon>
        <taxon>Dermatophagoidinae</taxon>
        <taxon>Dermatophagoides</taxon>
    </lineage>
</organism>
<feature type="transmembrane region" description="Helical" evidence="1">
    <location>
        <begin position="30"/>
        <end position="51"/>
    </location>
</feature>
<keyword evidence="2" id="KW-1185">Reference proteome</keyword>
<dbReference type="AlphaFoldDB" id="A0A6P6YI95"/>
<dbReference type="Proteomes" id="UP000515146">
    <property type="component" value="Unplaced"/>
</dbReference>
<keyword evidence="1" id="KW-0812">Transmembrane</keyword>